<evidence type="ECO:0000256" key="1">
    <source>
        <dbReference type="SAM" id="SignalP"/>
    </source>
</evidence>
<organism evidence="2 3">
    <name type="scientific">Halovulum marinum</name>
    <dbReference type="NCBI Taxonomy" id="2662447"/>
    <lineage>
        <taxon>Bacteria</taxon>
        <taxon>Pseudomonadati</taxon>
        <taxon>Pseudomonadota</taxon>
        <taxon>Alphaproteobacteria</taxon>
        <taxon>Rhodobacterales</taxon>
        <taxon>Paracoccaceae</taxon>
        <taxon>Halovulum</taxon>
    </lineage>
</organism>
<evidence type="ECO:0000313" key="2">
    <source>
        <dbReference type="EMBL" id="MSU92251.1"/>
    </source>
</evidence>
<reference evidence="2 3" key="1">
    <citation type="submission" date="2019-10" db="EMBL/GenBank/DDBJ databases">
        <title>Cognatihalovulum marinum gen. nov. sp. nov., a new member of the family Rhodobacteraceae isolated from deep seawater of the Northwest Indian Ocean.</title>
        <authorList>
            <person name="Ruan C."/>
            <person name="Wang J."/>
            <person name="Zheng X."/>
            <person name="Song L."/>
            <person name="Zhu Y."/>
            <person name="Huang Y."/>
            <person name="Lu Z."/>
            <person name="Du W."/>
            <person name="Huang L."/>
            <person name="Dai X."/>
        </authorList>
    </citation>
    <scope>NUCLEOTIDE SEQUENCE [LARGE SCALE GENOMIC DNA]</scope>
    <source>
        <strain evidence="2 3">2CG4</strain>
    </source>
</reference>
<feature type="chain" id="PRO_5026836111" evidence="1">
    <location>
        <begin position="30"/>
        <end position="174"/>
    </location>
</feature>
<proteinExistence type="predicted"/>
<comment type="caution">
    <text evidence="2">The sequence shown here is derived from an EMBL/GenBank/DDBJ whole genome shotgun (WGS) entry which is preliminary data.</text>
</comment>
<keyword evidence="1" id="KW-0732">Signal</keyword>
<dbReference type="EMBL" id="WIND01000073">
    <property type="protein sequence ID" value="MSU92251.1"/>
    <property type="molecule type" value="Genomic_DNA"/>
</dbReference>
<evidence type="ECO:0000313" key="3">
    <source>
        <dbReference type="Proteomes" id="UP000474957"/>
    </source>
</evidence>
<dbReference type="RefSeq" id="WP_154449746.1">
    <property type="nucleotide sequence ID" value="NZ_WIND01000073.1"/>
</dbReference>
<dbReference type="AlphaFoldDB" id="A0A6L5Z6R3"/>
<protein>
    <submittedName>
        <fullName evidence="2">Uncharacterized protein</fullName>
    </submittedName>
</protein>
<keyword evidence="3" id="KW-1185">Reference proteome</keyword>
<name>A0A6L5Z6R3_9RHOB</name>
<accession>A0A6L5Z6R3</accession>
<sequence length="174" mass="19212">MTTCDNGIRRSLGTLAVALALTGAGLPAAADQHDDADWEIVYLDDRGRETRRHNAAETVARVLGPRDTVLEIGCNPNSDNRYLRIARGGDREPQFAGEELAAHVEVFFGGRTIHDESLELGWRDEGYYQVRARARLGNALKEGIRVVFSDEDQDIRLPFTLRGSYVAISAVPCD</sequence>
<feature type="signal peptide" evidence="1">
    <location>
        <begin position="1"/>
        <end position="29"/>
    </location>
</feature>
<gene>
    <name evidence="2" type="ORF">GE300_22230</name>
</gene>
<dbReference type="Proteomes" id="UP000474957">
    <property type="component" value="Unassembled WGS sequence"/>
</dbReference>